<accession>A0AAJ6YTB0</accession>
<protein>
    <submittedName>
        <fullName evidence="3">Neuropeptide-like 3</fullName>
    </submittedName>
</protein>
<dbReference type="KEGG" id="csol:105366941"/>
<name>A0AAJ6YTB0_9HYME</name>
<proteinExistence type="predicted"/>
<reference evidence="3" key="1">
    <citation type="submission" date="2025-08" db="UniProtKB">
        <authorList>
            <consortium name="RefSeq"/>
        </authorList>
    </citation>
    <scope>IDENTIFICATION</scope>
</reference>
<dbReference type="CTD" id="59235"/>
<dbReference type="GeneID" id="105366941"/>
<dbReference type="Proteomes" id="UP000695007">
    <property type="component" value="Unplaced"/>
</dbReference>
<keyword evidence="1" id="KW-0732">Signal</keyword>
<feature type="chain" id="PRO_5042584468" evidence="1">
    <location>
        <begin position="17"/>
        <end position="76"/>
    </location>
</feature>
<evidence type="ECO:0000256" key="1">
    <source>
        <dbReference type="SAM" id="SignalP"/>
    </source>
</evidence>
<dbReference type="AlphaFoldDB" id="A0AAJ6YTB0"/>
<organism evidence="2 3">
    <name type="scientific">Ceratosolen solmsi marchali</name>
    <dbReference type="NCBI Taxonomy" id="326594"/>
    <lineage>
        <taxon>Eukaryota</taxon>
        <taxon>Metazoa</taxon>
        <taxon>Ecdysozoa</taxon>
        <taxon>Arthropoda</taxon>
        <taxon>Hexapoda</taxon>
        <taxon>Insecta</taxon>
        <taxon>Pterygota</taxon>
        <taxon>Neoptera</taxon>
        <taxon>Endopterygota</taxon>
        <taxon>Hymenoptera</taxon>
        <taxon>Apocrita</taxon>
        <taxon>Proctotrupomorpha</taxon>
        <taxon>Chalcidoidea</taxon>
        <taxon>Agaonidae</taxon>
        <taxon>Agaoninae</taxon>
        <taxon>Ceratosolen</taxon>
    </lineage>
</organism>
<feature type="signal peptide" evidence="1">
    <location>
        <begin position="1"/>
        <end position="16"/>
    </location>
</feature>
<evidence type="ECO:0000313" key="3">
    <source>
        <dbReference type="RefSeq" id="XP_011503855.1"/>
    </source>
</evidence>
<sequence length="76" mass="7943">MFKLFLLAAILTLSAASPAPVAAPAPEPKPGSILAAPAYSPSYIAPAPAIAYNAYTPLTYSYGGYALPYYRTGYLL</sequence>
<gene>
    <name evidence="3" type="primary">LOC105366941</name>
</gene>
<keyword evidence="2" id="KW-1185">Reference proteome</keyword>
<dbReference type="RefSeq" id="XP_011503855.1">
    <property type="nucleotide sequence ID" value="XM_011505553.1"/>
</dbReference>
<evidence type="ECO:0000313" key="2">
    <source>
        <dbReference type="Proteomes" id="UP000695007"/>
    </source>
</evidence>